<evidence type="ECO:0000313" key="3">
    <source>
        <dbReference type="Proteomes" id="UP001057877"/>
    </source>
</evidence>
<name>A0ABY5S3A2_9BACL</name>
<dbReference type="Pfam" id="PF04865">
    <property type="entry name" value="Baseplate_J"/>
    <property type="match status" value="1"/>
</dbReference>
<proteinExistence type="predicted"/>
<protein>
    <submittedName>
        <fullName evidence="2">Baseplate J/gp47 family protein</fullName>
    </submittedName>
</protein>
<accession>A0ABY5S3A2</accession>
<reference evidence="2" key="1">
    <citation type="submission" date="2022-01" db="EMBL/GenBank/DDBJ databases">
        <title>Paenibacillus spongiae sp. nov., isolated from marine sponge.</title>
        <authorList>
            <person name="Li Z."/>
            <person name="Zhang M."/>
        </authorList>
    </citation>
    <scope>NUCLEOTIDE SEQUENCE</scope>
    <source>
        <strain evidence="2">PHS-Z3</strain>
    </source>
</reference>
<sequence>MALTRSGFKRERFEDVFARMEDKAREVFGDTVNTNARSVLGIILRIVAWILAMLWQDTEDVYNSGYVNTSEGVNLDRLGPYVGISRIGDQYAVGAVVLTGTPGYIVQAGFRVAAGDRYFETDADAIISADGSVKTTITAVEPGQAGNVAAGKIVDIVNPNADVIAATNPEATSGGREKEIDTEFRERFTLSVSGGGAGTVDSIRGALLSVPGVRAAVVIENTANATDNAGRPPKSFESYVLGGHPKDIGAAIFSKKSAGIESYGTESVTVTDLAGYPHTVRFSYALTVSVSLQVTIKKTSSYPIDGSKLTKTALVKYIGGEDADGQLYAGLTMGASVVHARLLAAALTVEGVDDVQIELSTDGGATWSEDNVLIVQQNVAQTSAAQIEVVEA</sequence>
<evidence type="ECO:0000259" key="1">
    <source>
        <dbReference type="Pfam" id="PF04865"/>
    </source>
</evidence>
<organism evidence="2 3">
    <name type="scientific">Paenibacillus spongiae</name>
    <dbReference type="NCBI Taxonomy" id="2909671"/>
    <lineage>
        <taxon>Bacteria</taxon>
        <taxon>Bacillati</taxon>
        <taxon>Bacillota</taxon>
        <taxon>Bacilli</taxon>
        <taxon>Bacillales</taxon>
        <taxon>Paenibacillaceae</taxon>
        <taxon>Paenibacillus</taxon>
    </lineage>
</organism>
<dbReference type="RefSeq" id="WP_258384246.1">
    <property type="nucleotide sequence ID" value="NZ_CP091430.1"/>
</dbReference>
<dbReference type="Proteomes" id="UP001057877">
    <property type="component" value="Chromosome"/>
</dbReference>
<evidence type="ECO:0000313" key="2">
    <source>
        <dbReference type="EMBL" id="UVI28159.1"/>
    </source>
</evidence>
<dbReference type="InterPro" id="IPR052399">
    <property type="entry name" value="Phage_Baseplate_Assmbl_Protein"/>
</dbReference>
<dbReference type="InterPro" id="IPR006949">
    <property type="entry name" value="Barrel_Baseplate_J-like"/>
</dbReference>
<dbReference type="PANTHER" id="PTHR37829">
    <property type="entry name" value="PHAGE-LIKE ELEMENT PBSX PROTEIN XKDT"/>
    <property type="match status" value="1"/>
</dbReference>
<gene>
    <name evidence="2" type="ORF">L1F29_22235</name>
</gene>
<dbReference type="EMBL" id="CP091430">
    <property type="protein sequence ID" value="UVI28159.1"/>
    <property type="molecule type" value="Genomic_DNA"/>
</dbReference>
<feature type="domain" description="Baseplate protein J-like barrel" evidence="1">
    <location>
        <begin position="96"/>
        <end position="175"/>
    </location>
</feature>
<keyword evidence="3" id="KW-1185">Reference proteome</keyword>
<dbReference type="PANTHER" id="PTHR37829:SF3">
    <property type="entry name" value="PROTEIN JAYE-RELATED"/>
    <property type="match status" value="1"/>
</dbReference>